<accession>M3D1Z8</accession>
<dbReference type="STRING" id="692275.M3D1Z8"/>
<reference evidence="2 3" key="1">
    <citation type="journal article" date="2012" name="PLoS Pathog.">
        <title>Diverse lifestyles and strategies of plant pathogenesis encoded in the genomes of eighteen Dothideomycetes fungi.</title>
        <authorList>
            <person name="Ohm R.A."/>
            <person name="Feau N."/>
            <person name="Henrissat B."/>
            <person name="Schoch C.L."/>
            <person name="Horwitz B.A."/>
            <person name="Barry K.W."/>
            <person name="Condon B.J."/>
            <person name="Copeland A.C."/>
            <person name="Dhillon B."/>
            <person name="Glaser F."/>
            <person name="Hesse C.N."/>
            <person name="Kosti I."/>
            <person name="LaButti K."/>
            <person name="Lindquist E.A."/>
            <person name="Lucas S."/>
            <person name="Salamov A.A."/>
            <person name="Bradshaw R.E."/>
            <person name="Ciuffetti L."/>
            <person name="Hamelin R.C."/>
            <person name="Kema G.H.J."/>
            <person name="Lawrence C."/>
            <person name="Scott J.A."/>
            <person name="Spatafora J.W."/>
            <person name="Turgeon B.G."/>
            <person name="de Wit P.J.G.M."/>
            <person name="Zhong S."/>
            <person name="Goodwin S.B."/>
            <person name="Grigoriev I.V."/>
        </authorList>
    </citation>
    <scope>NUCLEOTIDE SEQUENCE [LARGE SCALE GENOMIC DNA]</scope>
    <source>
        <strain evidence="2 3">SO2202</strain>
    </source>
</reference>
<dbReference type="OrthoDB" id="3929326at2759"/>
<dbReference type="GeneID" id="27906191"/>
<protein>
    <recommendedName>
        <fullName evidence="1">Tf2-1-like SH3-like domain-containing protein</fullName>
    </recommendedName>
</protein>
<dbReference type="RefSeq" id="XP_016759644.1">
    <property type="nucleotide sequence ID" value="XM_016909054.1"/>
</dbReference>
<evidence type="ECO:0000313" key="2">
    <source>
        <dbReference type="EMBL" id="EMF11523.1"/>
    </source>
</evidence>
<evidence type="ECO:0000259" key="1">
    <source>
        <dbReference type="Pfam" id="PF24626"/>
    </source>
</evidence>
<feature type="non-terminal residue" evidence="2">
    <location>
        <position position="1"/>
    </location>
</feature>
<dbReference type="EMBL" id="KB456266">
    <property type="protein sequence ID" value="EMF11523.1"/>
    <property type="molecule type" value="Genomic_DNA"/>
</dbReference>
<evidence type="ECO:0000313" key="3">
    <source>
        <dbReference type="Proteomes" id="UP000016931"/>
    </source>
</evidence>
<organism evidence="2 3">
    <name type="scientific">Sphaerulina musiva (strain SO2202)</name>
    <name type="common">Poplar stem canker fungus</name>
    <name type="synonym">Septoria musiva</name>
    <dbReference type="NCBI Taxonomy" id="692275"/>
    <lineage>
        <taxon>Eukaryota</taxon>
        <taxon>Fungi</taxon>
        <taxon>Dikarya</taxon>
        <taxon>Ascomycota</taxon>
        <taxon>Pezizomycotina</taxon>
        <taxon>Dothideomycetes</taxon>
        <taxon>Dothideomycetidae</taxon>
        <taxon>Mycosphaerellales</taxon>
        <taxon>Mycosphaerellaceae</taxon>
        <taxon>Sphaerulina</taxon>
    </lineage>
</organism>
<dbReference type="HOGENOM" id="CLU_194183_0_0_1"/>
<gene>
    <name evidence="2" type="ORF">SEPMUDRAFT_48104</name>
</gene>
<dbReference type="Proteomes" id="UP000016931">
    <property type="component" value="Unassembled WGS sequence"/>
</dbReference>
<dbReference type="AlphaFoldDB" id="M3D1Z8"/>
<name>M3D1Z8_SPHMS</name>
<feature type="domain" description="Tf2-1-like SH3-like" evidence="1">
    <location>
        <begin position="16"/>
        <end position="58"/>
    </location>
</feature>
<proteinExistence type="predicted"/>
<dbReference type="eggNOG" id="KOG0017">
    <property type="taxonomic scope" value="Eukaryota"/>
</dbReference>
<sequence length="62" mass="6953">AKYFNAKHTIIEFKIGDIVLLSTKNLRLKVPTKKFVNKFVGLFKVIDIVGKQAYCLALLVGS</sequence>
<dbReference type="InterPro" id="IPR056924">
    <property type="entry name" value="SH3_Tf2-1"/>
</dbReference>
<dbReference type="Pfam" id="PF24626">
    <property type="entry name" value="SH3_Tf2-1"/>
    <property type="match status" value="1"/>
</dbReference>
<keyword evidence="3" id="KW-1185">Reference proteome</keyword>